<dbReference type="EMBL" id="JACHEH010000003">
    <property type="protein sequence ID" value="MBB6167629.1"/>
    <property type="molecule type" value="Genomic_DNA"/>
</dbReference>
<accession>A0A841KEE9</accession>
<dbReference type="InterPro" id="IPR050330">
    <property type="entry name" value="Bact_OuterMem_StrucFunc"/>
</dbReference>
<evidence type="ECO:0000256" key="3">
    <source>
        <dbReference type="ARBA" id="ARBA00022475"/>
    </source>
</evidence>
<dbReference type="InterPro" id="IPR036737">
    <property type="entry name" value="OmpA-like_sf"/>
</dbReference>
<dbReference type="PANTHER" id="PTHR30329:SF21">
    <property type="entry name" value="LIPOPROTEIN YIAD-RELATED"/>
    <property type="match status" value="1"/>
</dbReference>
<keyword evidence="4" id="KW-0812">Transmembrane</keyword>
<evidence type="ECO:0000256" key="8">
    <source>
        <dbReference type="SAM" id="MobiDB-lite"/>
    </source>
</evidence>
<gene>
    <name evidence="10" type="ORF">HNQ73_001252</name>
</gene>
<comment type="similarity">
    <text evidence="2">Belongs to the MotB family.</text>
</comment>
<keyword evidence="3" id="KW-1003">Cell membrane</keyword>
<protein>
    <submittedName>
        <fullName evidence="10">Chemotaxis protein MotB</fullName>
    </submittedName>
</protein>
<dbReference type="Proteomes" id="UP000588017">
    <property type="component" value="Unassembled WGS sequence"/>
</dbReference>
<comment type="subcellular location">
    <subcellularLocation>
        <location evidence="1">Cell membrane</location>
        <topology evidence="1">Single-pass membrane protein</topology>
    </subcellularLocation>
</comment>
<proteinExistence type="inferred from homology"/>
<feature type="compositionally biased region" description="Basic and acidic residues" evidence="8">
    <location>
        <begin position="111"/>
        <end position="124"/>
    </location>
</feature>
<evidence type="ECO:0000256" key="4">
    <source>
        <dbReference type="ARBA" id="ARBA00022692"/>
    </source>
</evidence>
<dbReference type="PROSITE" id="PS51123">
    <property type="entry name" value="OMPA_2"/>
    <property type="match status" value="1"/>
</dbReference>
<dbReference type="Gene3D" id="3.30.1330.60">
    <property type="entry name" value="OmpA-like domain"/>
    <property type="match status" value="1"/>
</dbReference>
<feature type="domain" description="OmpA-like" evidence="9">
    <location>
        <begin position="292"/>
        <end position="410"/>
    </location>
</feature>
<dbReference type="SUPFAM" id="SSF103088">
    <property type="entry name" value="OmpA-like"/>
    <property type="match status" value="1"/>
</dbReference>
<dbReference type="AlphaFoldDB" id="A0A841KEE9"/>
<organism evidence="10 11">
    <name type="scientific">Chelatococcus composti</name>
    <dbReference type="NCBI Taxonomy" id="1743235"/>
    <lineage>
        <taxon>Bacteria</taxon>
        <taxon>Pseudomonadati</taxon>
        <taxon>Pseudomonadota</taxon>
        <taxon>Alphaproteobacteria</taxon>
        <taxon>Hyphomicrobiales</taxon>
        <taxon>Chelatococcaceae</taxon>
        <taxon>Chelatococcus</taxon>
    </lineage>
</organism>
<dbReference type="InterPro" id="IPR025713">
    <property type="entry name" value="MotB-like_N_dom"/>
</dbReference>
<evidence type="ECO:0000256" key="2">
    <source>
        <dbReference type="ARBA" id="ARBA00008914"/>
    </source>
</evidence>
<feature type="compositionally biased region" description="Low complexity" evidence="8">
    <location>
        <begin position="93"/>
        <end position="102"/>
    </location>
</feature>
<evidence type="ECO:0000313" key="11">
    <source>
        <dbReference type="Proteomes" id="UP000588017"/>
    </source>
</evidence>
<dbReference type="PANTHER" id="PTHR30329">
    <property type="entry name" value="STATOR ELEMENT OF FLAGELLAR MOTOR COMPLEX"/>
    <property type="match status" value="1"/>
</dbReference>
<evidence type="ECO:0000256" key="5">
    <source>
        <dbReference type="ARBA" id="ARBA00022989"/>
    </source>
</evidence>
<keyword evidence="11" id="KW-1185">Reference proteome</keyword>
<evidence type="ECO:0000313" key="10">
    <source>
        <dbReference type="EMBL" id="MBB6167629.1"/>
    </source>
</evidence>
<dbReference type="CDD" id="cd07185">
    <property type="entry name" value="OmpA_C-like"/>
    <property type="match status" value="1"/>
</dbReference>
<name>A0A841KEE9_9HYPH</name>
<keyword evidence="6 7" id="KW-0472">Membrane</keyword>
<dbReference type="Pfam" id="PF13677">
    <property type="entry name" value="MotB_plug"/>
    <property type="match status" value="1"/>
</dbReference>
<feature type="region of interest" description="Disordered" evidence="8">
    <location>
        <begin position="74"/>
        <end position="135"/>
    </location>
</feature>
<keyword evidence="5" id="KW-1133">Transmembrane helix</keyword>
<dbReference type="InterPro" id="IPR006665">
    <property type="entry name" value="OmpA-like"/>
</dbReference>
<feature type="region of interest" description="Disordered" evidence="8">
    <location>
        <begin position="204"/>
        <end position="244"/>
    </location>
</feature>
<dbReference type="Pfam" id="PF00691">
    <property type="entry name" value="OmpA"/>
    <property type="match status" value="1"/>
</dbReference>
<sequence length="411" mass="44154">MSDKNPSEIILVRRGYEEEDAHHGGVWKIAHADFMTAMMAFFLVMWLINVTDQTTRSEVAKYFNPLKLADSVTDRKGLRDPTIGHPSGEPDKQGQPLSVQPGQGQGGGSGKDGRQPRDEGRGKGEAAGNRSAQSPLAKYKDSALFQDPYAVLAQLAAEPATANDPKPVPSSVDLVMGETAEIGISGGEAHRDPFDPTYWRTVPLQPARQQPPGDPGTVNKAPETAKPDALARATTDTAPAEGTAGEMAAATAAPGGEMSEELAALQRELQAAFAGEGTAVPHLHVEKSGDGTLISLTDEANFSMFPIGSAVPQPQVVRIMQRIAETLAKRPGKIIVRGHTDGRPFRSADYDNWRLSTARAHAAVYMLVRGGLSDSRIERVEGHADHMLKVPDDPNAAENRRIEILLKEESR</sequence>
<evidence type="ECO:0000256" key="6">
    <source>
        <dbReference type="ARBA" id="ARBA00023136"/>
    </source>
</evidence>
<dbReference type="GO" id="GO:0005886">
    <property type="term" value="C:plasma membrane"/>
    <property type="evidence" value="ECO:0007669"/>
    <property type="project" value="UniProtKB-SubCell"/>
</dbReference>
<evidence type="ECO:0000256" key="7">
    <source>
        <dbReference type="PROSITE-ProRule" id="PRU00473"/>
    </source>
</evidence>
<comment type="caution">
    <text evidence="10">The sequence shown here is derived from an EMBL/GenBank/DDBJ whole genome shotgun (WGS) entry which is preliminary data.</text>
</comment>
<evidence type="ECO:0000256" key="1">
    <source>
        <dbReference type="ARBA" id="ARBA00004162"/>
    </source>
</evidence>
<evidence type="ECO:0000259" key="9">
    <source>
        <dbReference type="PROSITE" id="PS51123"/>
    </source>
</evidence>
<dbReference type="RefSeq" id="WP_183333388.1">
    <property type="nucleotide sequence ID" value="NZ_BMHX01000003.1"/>
</dbReference>
<reference evidence="10 11" key="1">
    <citation type="submission" date="2020-08" db="EMBL/GenBank/DDBJ databases">
        <title>Genomic Encyclopedia of Type Strains, Phase IV (KMG-IV): sequencing the most valuable type-strain genomes for metagenomic binning, comparative biology and taxonomic classification.</title>
        <authorList>
            <person name="Goeker M."/>
        </authorList>
    </citation>
    <scope>NUCLEOTIDE SEQUENCE [LARGE SCALE GENOMIC DNA]</scope>
    <source>
        <strain evidence="10 11">DSM 101465</strain>
    </source>
</reference>